<dbReference type="PANTHER" id="PTHR32243">
    <property type="entry name" value="MALTOSE TRANSPORT SYSTEM PERMEASE-RELATED"/>
    <property type="match status" value="1"/>
</dbReference>
<evidence type="ECO:0000256" key="5">
    <source>
        <dbReference type="ARBA" id="ARBA00022597"/>
    </source>
</evidence>
<dbReference type="EMBL" id="JAGGLG010000014">
    <property type="protein sequence ID" value="MBP2018561.1"/>
    <property type="molecule type" value="Genomic_DNA"/>
</dbReference>
<evidence type="ECO:0000256" key="9">
    <source>
        <dbReference type="RuleBase" id="RU363032"/>
    </source>
</evidence>
<name>A0ABS4JUC7_9FIRM</name>
<keyword evidence="4" id="KW-1003">Cell membrane</keyword>
<dbReference type="PROSITE" id="PS50928">
    <property type="entry name" value="ABC_TM1"/>
    <property type="match status" value="1"/>
</dbReference>
<gene>
    <name evidence="11" type="ORF">J2Z79_001976</name>
</gene>
<evidence type="ECO:0000256" key="4">
    <source>
        <dbReference type="ARBA" id="ARBA00022475"/>
    </source>
</evidence>
<keyword evidence="8 9" id="KW-0472">Membrane</keyword>
<feature type="transmembrane region" description="Helical" evidence="9">
    <location>
        <begin position="247"/>
        <end position="269"/>
    </location>
</feature>
<evidence type="ECO:0000313" key="11">
    <source>
        <dbReference type="EMBL" id="MBP2018561.1"/>
    </source>
</evidence>
<dbReference type="InterPro" id="IPR050901">
    <property type="entry name" value="BP-dep_ABC_trans_perm"/>
</dbReference>
<keyword evidence="12" id="KW-1185">Reference proteome</keyword>
<dbReference type="CDD" id="cd06261">
    <property type="entry name" value="TM_PBP2"/>
    <property type="match status" value="1"/>
</dbReference>
<evidence type="ECO:0000256" key="3">
    <source>
        <dbReference type="ARBA" id="ARBA00022448"/>
    </source>
</evidence>
<feature type="transmembrane region" description="Helical" evidence="9">
    <location>
        <begin position="189"/>
        <end position="214"/>
    </location>
</feature>
<evidence type="ECO:0000256" key="7">
    <source>
        <dbReference type="ARBA" id="ARBA00022989"/>
    </source>
</evidence>
<dbReference type="SUPFAM" id="SSF161098">
    <property type="entry name" value="MetI-like"/>
    <property type="match status" value="1"/>
</dbReference>
<feature type="transmembrane region" description="Helical" evidence="9">
    <location>
        <begin position="116"/>
        <end position="138"/>
    </location>
</feature>
<feature type="transmembrane region" description="Helical" evidence="9">
    <location>
        <begin position="144"/>
        <end position="168"/>
    </location>
</feature>
<accession>A0ABS4JUC7</accession>
<dbReference type="InterPro" id="IPR035906">
    <property type="entry name" value="MetI-like_sf"/>
</dbReference>
<feature type="transmembrane region" description="Helical" evidence="9">
    <location>
        <begin position="21"/>
        <end position="42"/>
    </location>
</feature>
<evidence type="ECO:0000256" key="8">
    <source>
        <dbReference type="ARBA" id="ARBA00023136"/>
    </source>
</evidence>
<dbReference type="Gene3D" id="1.10.3720.10">
    <property type="entry name" value="MetI-like"/>
    <property type="match status" value="1"/>
</dbReference>
<sequence length="284" mass="31685">MARTRKKLRPYERAQLWVSRVILWAIILAVLFPLFSVVASSFQKGDAFAVKRLLPDPKLFTLDNYRELFSETSRFPIWLRNTLLMGTGVGVLQVAVTLTASYAFSRLKFWGRKNGIRTLMIIQMMPSMVSLAAVQYVLFKLNLANLWGFLLSSMGASAWSIWLLKGYIDGIPRDLDEAAKVDGCSDWQVFRLIVLPLSVPMLAVLFLFSFIGVFSEYVMSSALLKNPDHWLMAQGLRSFSANAYSTAWGKLSAAVVVTAFPLAGVWMLAQNLVQAGLTRGAVKG</sequence>
<dbReference type="Proteomes" id="UP001519289">
    <property type="component" value="Unassembled WGS sequence"/>
</dbReference>
<feature type="transmembrane region" description="Helical" evidence="9">
    <location>
        <begin position="83"/>
        <end position="104"/>
    </location>
</feature>
<evidence type="ECO:0000313" key="12">
    <source>
        <dbReference type="Proteomes" id="UP001519289"/>
    </source>
</evidence>
<evidence type="ECO:0000259" key="10">
    <source>
        <dbReference type="PROSITE" id="PS50928"/>
    </source>
</evidence>
<evidence type="ECO:0000256" key="6">
    <source>
        <dbReference type="ARBA" id="ARBA00022692"/>
    </source>
</evidence>
<comment type="caution">
    <text evidence="11">The sequence shown here is derived from an EMBL/GenBank/DDBJ whole genome shotgun (WGS) entry which is preliminary data.</text>
</comment>
<dbReference type="PANTHER" id="PTHR32243:SF50">
    <property type="entry name" value="MALTOSE_MALTODEXTRIN TRANSPORT SYSTEM PERMEASE PROTEIN MALG"/>
    <property type="match status" value="1"/>
</dbReference>
<dbReference type="Pfam" id="PF00528">
    <property type="entry name" value="BPD_transp_1"/>
    <property type="match status" value="1"/>
</dbReference>
<keyword evidence="5" id="KW-0762">Sugar transport</keyword>
<dbReference type="InterPro" id="IPR000515">
    <property type="entry name" value="MetI-like"/>
</dbReference>
<comment type="subcellular location">
    <subcellularLocation>
        <location evidence="1 9">Cell membrane</location>
        <topology evidence="1 9">Multi-pass membrane protein</topology>
    </subcellularLocation>
</comment>
<dbReference type="RefSeq" id="WP_209466688.1">
    <property type="nucleotide sequence ID" value="NZ_JAGGLG010000014.1"/>
</dbReference>
<reference evidence="11 12" key="1">
    <citation type="submission" date="2021-03" db="EMBL/GenBank/DDBJ databases">
        <title>Genomic Encyclopedia of Type Strains, Phase IV (KMG-IV): sequencing the most valuable type-strain genomes for metagenomic binning, comparative biology and taxonomic classification.</title>
        <authorList>
            <person name="Goeker M."/>
        </authorList>
    </citation>
    <scope>NUCLEOTIDE SEQUENCE [LARGE SCALE GENOMIC DNA]</scope>
    <source>
        <strain evidence="11 12">DSM 27138</strain>
    </source>
</reference>
<evidence type="ECO:0000256" key="1">
    <source>
        <dbReference type="ARBA" id="ARBA00004651"/>
    </source>
</evidence>
<comment type="similarity">
    <text evidence="2">Belongs to the binding-protein-dependent transport system permease family. MalFG subfamily.</text>
</comment>
<keyword evidence="7 9" id="KW-1133">Transmembrane helix</keyword>
<organism evidence="11 12">
    <name type="scientific">Symbiobacterium terraclitae</name>
    <dbReference type="NCBI Taxonomy" id="557451"/>
    <lineage>
        <taxon>Bacteria</taxon>
        <taxon>Bacillati</taxon>
        <taxon>Bacillota</taxon>
        <taxon>Clostridia</taxon>
        <taxon>Eubacteriales</taxon>
        <taxon>Symbiobacteriaceae</taxon>
        <taxon>Symbiobacterium</taxon>
    </lineage>
</organism>
<proteinExistence type="inferred from homology"/>
<keyword evidence="6 9" id="KW-0812">Transmembrane</keyword>
<feature type="domain" description="ABC transmembrane type-1" evidence="10">
    <location>
        <begin position="79"/>
        <end position="269"/>
    </location>
</feature>
<keyword evidence="3 9" id="KW-0813">Transport</keyword>
<protein>
    <submittedName>
        <fullName evidence="11">Arabinogalactan oligomer/maltooligosaccharide transport system permease protein</fullName>
    </submittedName>
</protein>
<evidence type="ECO:0000256" key="2">
    <source>
        <dbReference type="ARBA" id="ARBA00009047"/>
    </source>
</evidence>